<feature type="compositionally biased region" description="Acidic residues" evidence="1">
    <location>
        <begin position="308"/>
        <end position="317"/>
    </location>
</feature>
<dbReference type="EMBL" id="JAAIUW010000006">
    <property type="protein sequence ID" value="KAF7825414.1"/>
    <property type="molecule type" value="Genomic_DNA"/>
</dbReference>
<keyword evidence="3" id="KW-0732">Signal</keyword>
<feature type="transmembrane region" description="Helical" evidence="2">
    <location>
        <begin position="252"/>
        <end position="270"/>
    </location>
</feature>
<comment type="caution">
    <text evidence="5">The sequence shown here is derived from an EMBL/GenBank/DDBJ whole genome shotgun (WGS) entry which is preliminary data.</text>
</comment>
<feature type="chain" id="PRO_5032786321" description="DUF7356 domain-containing protein" evidence="3">
    <location>
        <begin position="24"/>
        <end position="351"/>
    </location>
</feature>
<evidence type="ECO:0000256" key="2">
    <source>
        <dbReference type="SAM" id="Phobius"/>
    </source>
</evidence>
<dbReference type="AlphaFoldDB" id="A0A834TPM9"/>
<keyword evidence="2" id="KW-1133">Transmembrane helix</keyword>
<evidence type="ECO:0000259" key="4">
    <source>
        <dbReference type="Pfam" id="PF24053"/>
    </source>
</evidence>
<dbReference type="PANTHER" id="PTHR34200">
    <property type="entry name" value="DENTIN SIALOPHOSPHOPROTEIN-LIKE ISOFORM X1"/>
    <property type="match status" value="1"/>
</dbReference>
<organism evidence="5 6">
    <name type="scientific">Senna tora</name>
    <dbReference type="NCBI Taxonomy" id="362788"/>
    <lineage>
        <taxon>Eukaryota</taxon>
        <taxon>Viridiplantae</taxon>
        <taxon>Streptophyta</taxon>
        <taxon>Embryophyta</taxon>
        <taxon>Tracheophyta</taxon>
        <taxon>Spermatophyta</taxon>
        <taxon>Magnoliopsida</taxon>
        <taxon>eudicotyledons</taxon>
        <taxon>Gunneridae</taxon>
        <taxon>Pentapetalae</taxon>
        <taxon>rosids</taxon>
        <taxon>fabids</taxon>
        <taxon>Fabales</taxon>
        <taxon>Fabaceae</taxon>
        <taxon>Caesalpinioideae</taxon>
        <taxon>Cassia clade</taxon>
        <taxon>Senna</taxon>
    </lineage>
</organism>
<name>A0A834TPM9_9FABA</name>
<keyword evidence="2" id="KW-0472">Membrane</keyword>
<gene>
    <name evidence="5" type="ORF">G2W53_016578</name>
</gene>
<reference evidence="5" key="1">
    <citation type="submission" date="2020-09" db="EMBL/GenBank/DDBJ databases">
        <title>Genome-Enabled Discovery of Anthraquinone Biosynthesis in Senna tora.</title>
        <authorList>
            <person name="Kang S.-H."/>
            <person name="Pandey R.P."/>
            <person name="Lee C.-M."/>
            <person name="Sim J.-S."/>
            <person name="Jeong J.-T."/>
            <person name="Choi B.-S."/>
            <person name="Jung M."/>
            <person name="Ginzburg D."/>
            <person name="Zhao K."/>
            <person name="Won S.Y."/>
            <person name="Oh T.-J."/>
            <person name="Yu Y."/>
            <person name="Kim N.-H."/>
            <person name="Lee O.R."/>
            <person name="Lee T.-H."/>
            <person name="Bashyal P."/>
            <person name="Kim T.-S."/>
            <person name="Lee W.-H."/>
            <person name="Kawkins C."/>
            <person name="Kim C.-K."/>
            <person name="Kim J.S."/>
            <person name="Ahn B.O."/>
            <person name="Rhee S.Y."/>
            <person name="Sohng J.K."/>
        </authorList>
    </citation>
    <scope>NUCLEOTIDE SEQUENCE</scope>
    <source>
        <tissue evidence="5">Leaf</tissue>
    </source>
</reference>
<sequence length="351" mass="38067">MSGNAVMEMLFLFLIVFFYNSDASFGRELRKLVGVDPEDNNNTGSSPLLTPAPGDNKSDPVPSNETLQVVVPKGSESTISPAPPPLAQSNNANVDPKGSSNSTPSAPPPNPMAESDDGKNHEIEKENEGVTTISLSDTDESCNDMSAKCKDEEDIVACISESGPKYLVILVQNEGDSTLKVNFYTDINLGDIEVPKHKTEKVNISLISSGSAQLSLNAGRGNCVLHPGTRVPQEKMFPQFASHDKFLTPINGAYFLILIVIVFGGTWACWGFRNKKQHDGVAYQQLEMAFPESVSATGLDNSEGWDQVWDDDWDEEEAVKSPGRPHAGSISADGLTSRSSNRDGWENNWDD</sequence>
<proteinExistence type="predicted"/>
<feature type="region of interest" description="Disordered" evidence="1">
    <location>
        <begin position="36"/>
        <end position="120"/>
    </location>
</feature>
<feature type="region of interest" description="Disordered" evidence="1">
    <location>
        <begin position="297"/>
        <end position="351"/>
    </location>
</feature>
<dbReference type="OrthoDB" id="785602at2759"/>
<dbReference type="InterPro" id="IPR055780">
    <property type="entry name" value="DUF7356"/>
</dbReference>
<dbReference type="PANTHER" id="PTHR34200:SF2">
    <property type="entry name" value="TRANSMEMBRANE PROTEIN"/>
    <property type="match status" value="1"/>
</dbReference>
<protein>
    <recommendedName>
        <fullName evidence="4">DUF7356 domain-containing protein</fullName>
    </recommendedName>
</protein>
<feature type="signal peptide" evidence="3">
    <location>
        <begin position="1"/>
        <end position="23"/>
    </location>
</feature>
<accession>A0A834TPM9</accession>
<evidence type="ECO:0000313" key="5">
    <source>
        <dbReference type="EMBL" id="KAF7825414.1"/>
    </source>
</evidence>
<feature type="domain" description="DUF7356" evidence="4">
    <location>
        <begin position="136"/>
        <end position="229"/>
    </location>
</feature>
<evidence type="ECO:0000256" key="3">
    <source>
        <dbReference type="SAM" id="SignalP"/>
    </source>
</evidence>
<evidence type="ECO:0000313" key="6">
    <source>
        <dbReference type="Proteomes" id="UP000634136"/>
    </source>
</evidence>
<keyword evidence="2" id="KW-0812">Transmembrane</keyword>
<dbReference type="Proteomes" id="UP000634136">
    <property type="component" value="Unassembled WGS sequence"/>
</dbReference>
<evidence type="ECO:0000256" key="1">
    <source>
        <dbReference type="SAM" id="MobiDB-lite"/>
    </source>
</evidence>
<keyword evidence="6" id="KW-1185">Reference proteome</keyword>
<dbReference type="Pfam" id="PF24053">
    <property type="entry name" value="DUF7356"/>
    <property type="match status" value="1"/>
</dbReference>